<evidence type="ECO:0000313" key="1">
    <source>
        <dbReference type="EMBL" id="CAF1726642.1"/>
    </source>
</evidence>
<gene>
    <name evidence="1" type="ORF">DARMORV10_C09P23050.1</name>
</gene>
<proteinExistence type="predicted"/>
<dbReference type="Proteomes" id="UP001295469">
    <property type="component" value="Chromosome C09"/>
</dbReference>
<organism evidence="1">
    <name type="scientific">Brassica napus</name>
    <name type="common">Rape</name>
    <dbReference type="NCBI Taxonomy" id="3708"/>
    <lineage>
        <taxon>Eukaryota</taxon>
        <taxon>Viridiplantae</taxon>
        <taxon>Streptophyta</taxon>
        <taxon>Embryophyta</taxon>
        <taxon>Tracheophyta</taxon>
        <taxon>Spermatophyta</taxon>
        <taxon>Magnoliopsida</taxon>
        <taxon>eudicotyledons</taxon>
        <taxon>Gunneridae</taxon>
        <taxon>Pentapetalae</taxon>
        <taxon>rosids</taxon>
        <taxon>malvids</taxon>
        <taxon>Brassicales</taxon>
        <taxon>Brassicaceae</taxon>
        <taxon>Brassiceae</taxon>
        <taxon>Brassica</taxon>
    </lineage>
</organism>
<accession>A0A816IU19</accession>
<reference evidence="1" key="1">
    <citation type="submission" date="2021-01" db="EMBL/GenBank/DDBJ databases">
        <authorList>
            <consortium name="Genoscope - CEA"/>
            <person name="William W."/>
        </authorList>
    </citation>
    <scope>NUCLEOTIDE SEQUENCE</scope>
</reference>
<sequence>MRALSQVVPWYLVSRDKLEKRQLVGMKVEPEGWSKVDTSLWKVSVSIVKKCPVLSGCKFVVKNGDNGDICGTHLFCPVHF</sequence>
<dbReference type="EMBL" id="HG994373">
    <property type="protein sequence ID" value="CAF1726642.1"/>
    <property type="molecule type" value="Genomic_DNA"/>
</dbReference>
<name>A0A816IU19_BRANA</name>
<dbReference type="AlphaFoldDB" id="A0A816IU19"/>
<protein>
    <submittedName>
        <fullName evidence="1">(rape) hypothetical protein</fullName>
    </submittedName>
</protein>